<protein>
    <recommendedName>
        <fullName evidence="4">MD-2-related lipid-recognition domain-containing protein</fullName>
    </recommendedName>
</protein>
<dbReference type="SUPFAM" id="SSF63707">
    <property type="entry name" value="Ganglioside M2 (gm2) activator"/>
    <property type="match status" value="1"/>
</dbReference>
<organism evidence="3">
    <name type="scientific">Graphocephala atropunctata</name>
    <dbReference type="NCBI Taxonomy" id="36148"/>
    <lineage>
        <taxon>Eukaryota</taxon>
        <taxon>Metazoa</taxon>
        <taxon>Ecdysozoa</taxon>
        <taxon>Arthropoda</taxon>
        <taxon>Hexapoda</taxon>
        <taxon>Insecta</taxon>
        <taxon>Pterygota</taxon>
        <taxon>Neoptera</taxon>
        <taxon>Paraneoptera</taxon>
        <taxon>Hemiptera</taxon>
        <taxon>Auchenorrhyncha</taxon>
        <taxon>Membracoidea</taxon>
        <taxon>Cicadellidae</taxon>
        <taxon>Cicadellinae</taxon>
        <taxon>Cicadellini</taxon>
        <taxon>Graphocephala</taxon>
    </lineage>
</organism>
<evidence type="ECO:0000256" key="2">
    <source>
        <dbReference type="SAM" id="SignalP"/>
    </source>
</evidence>
<dbReference type="PANTHER" id="PTHR21112">
    <property type="entry name" value="CHEMOSENSORY PROTEIN A 29A-RELATED"/>
    <property type="match status" value="1"/>
</dbReference>
<feature type="non-terminal residue" evidence="3">
    <location>
        <position position="1"/>
    </location>
</feature>
<evidence type="ECO:0000256" key="1">
    <source>
        <dbReference type="ARBA" id="ARBA00022729"/>
    </source>
</evidence>
<dbReference type="Gene3D" id="2.70.220.10">
    <property type="entry name" value="Ganglioside GM2 activator"/>
    <property type="match status" value="1"/>
</dbReference>
<proteinExistence type="predicted"/>
<keyword evidence="1 2" id="KW-0732">Signal</keyword>
<dbReference type="InterPro" id="IPR036846">
    <property type="entry name" value="GM2-AP_sf"/>
</dbReference>
<evidence type="ECO:0000313" key="3">
    <source>
        <dbReference type="EMBL" id="JAT19259.1"/>
    </source>
</evidence>
<reference evidence="3" key="1">
    <citation type="submission" date="2015-11" db="EMBL/GenBank/DDBJ databases">
        <title>De novo transcriptome assembly of four potential Pierce s Disease insect vectors from Arizona vineyards.</title>
        <authorList>
            <person name="Tassone E.E."/>
        </authorList>
    </citation>
    <scope>NUCLEOTIDE SEQUENCE</scope>
</reference>
<sequence>VAMEIYTATAFLLLGSVVQAQQGLYKVWFEGVTPCSSGLDSMVDVSSIKVTHYNRSTLAIKGNLKLMKTVDEKTNMRLVAFSKNSHGTWTKSPMDTNTVTVCEYIKKDDYFWPAFVKISDIPPACPIKEGEYHFQDASLTINRLPPILPMGCYKLVLDMWTDSLKSCNHIFLKVTGPKEPAKPRCTS</sequence>
<dbReference type="AlphaFoldDB" id="A0A1B6L6C2"/>
<name>A0A1B6L6C2_9HEMI</name>
<accession>A0A1B6L6C2</accession>
<feature type="signal peptide" evidence="2">
    <location>
        <begin position="1"/>
        <end position="20"/>
    </location>
</feature>
<dbReference type="InterPro" id="IPR010512">
    <property type="entry name" value="DUF1091"/>
</dbReference>
<gene>
    <name evidence="3" type="ORF">g.668</name>
</gene>
<dbReference type="EMBL" id="GEBQ01020718">
    <property type="protein sequence ID" value="JAT19259.1"/>
    <property type="molecule type" value="Transcribed_RNA"/>
</dbReference>
<dbReference type="Pfam" id="PF06477">
    <property type="entry name" value="DUF1091"/>
    <property type="match status" value="1"/>
</dbReference>
<evidence type="ECO:0008006" key="4">
    <source>
        <dbReference type="Google" id="ProtNLM"/>
    </source>
</evidence>
<feature type="chain" id="PRO_5008587153" description="MD-2-related lipid-recognition domain-containing protein" evidence="2">
    <location>
        <begin position="21"/>
        <end position="187"/>
    </location>
</feature>
<dbReference type="PANTHER" id="PTHR21112:SF13">
    <property type="entry name" value="CHEMOSENSORY PROTEIN A 7A"/>
    <property type="match status" value="1"/>
</dbReference>